<dbReference type="EMBL" id="MUJZ01042959">
    <property type="protein sequence ID" value="OTF75231.1"/>
    <property type="molecule type" value="Genomic_DNA"/>
</dbReference>
<evidence type="ECO:0000313" key="3">
    <source>
        <dbReference type="Proteomes" id="UP000194236"/>
    </source>
</evidence>
<protein>
    <recommendedName>
        <fullName evidence="1">PCIF1 WW domain-containing protein</fullName>
    </recommendedName>
</protein>
<dbReference type="AlphaFoldDB" id="A0A1Y3B330"/>
<dbReference type="PANTHER" id="PTHR21727:SF0">
    <property type="entry name" value="MRNA (2'-O-METHYLADENOSINE-N(6)-)-METHYLTRANSFERASE"/>
    <property type="match status" value="1"/>
</dbReference>
<accession>A0A1Y3B330</accession>
<dbReference type="OrthoDB" id="193787at2759"/>
<dbReference type="GO" id="GO:0099122">
    <property type="term" value="F:RNA polymerase II C-terminal domain binding"/>
    <property type="evidence" value="ECO:0007669"/>
    <property type="project" value="InterPro"/>
</dbReference>
<dbReference type="GO" id="GO:0005634">
    <property type="term" value="C:nucleus"/>
    <property type="evidence" value="ECO:0007669"/>
    <property type="project" value="TreeGrafter"/>
</dbReference>
<dbReference type="InterPro" id="IPR022035">
    <property type="entry name" value="PCIF1_WW"/>
</dbReference>
<comment type="caution">
    <text evidence="2">The sequence shown here is derived from an EMBL/GenBank/DDBJ whole genome shotgun (WGS) entry which is preliminary data.</text>
</comment>
<reference evidence="2 3" key="1">
    <citation type="submission" date="2017-03" db="EMBL/GenBank/DDBJ databases">
        <title>Genome Survey of Euroglyphus maynei.</title>
        <authorList>
            <person name="Arlian L.G."/>
            <person name="Morgan M.S."/>
            <person name="Rider S.D."/>
        </authorList>
    </citation>
    <scope>NUCLEOTIDE SEQUENCE [LARGE SCALE GENOMIC DNA]</scope>
    <source>
        <strain evidence="2">Arlian Lab</strain>
        <tissue evidence="2">Whole body</tissue>
    </source>
</reference>
<sequence>MLYYFNCRDDRKFNYFLTRVWCLLKRYQSFYDKNEGLYSQNSLPLSVFGALNKHFGVTFECFASPLNCYFRQYCSIFPDTDDRYSTFIQYPVHSKQILLIQKI</sequence>
<gene>
    <name evidence="2" type="ORF">BLA29_010501</name>
</gene>
<evidence type="ECO:0000313" key="2">
    <source>
        <dbReference type="EMBL" id="OTF75231.1"/>
    </source>
</evidence>
<evidence type="ECO:0000259" key="1">
    <source>
        <dbReference type="Pfam" id="PF12237"/>
    </source>
</evidence>
<dbReference type="Pfam" id="PF12237">
    <property type="entry name" value="PCIF1_WW"/>
    <property type="match status" value="1"/>
</dbReference>
<keyword evidence="3" id="KW-1185">Reference proteome</keyword>
<proteinExistence type="predicted"/>
<dbReference type="GO" id="GO:0016422">
    <property type="term" value="F:mRNA (2'-O-methyladenosine-N6-)-methyltransferase activity"/>
    <property type="evidence" value="ECO:0007669"/>
    <property type="project" value="InterPro"/>
</dbReference>
<dbReference type="PANTHER" id="PTHR21727">
    <property type="entry name" value="PHOSPHORYLATED CTD INTERACTING FACTOR 1"/>
    <property type="match status" value="1"/>
</dbReference>
<organism evidence="2 3">
    <name type="scientific">Euroglyphus maynei</name>
    <name type="common">Mayne's house dust mite</name>
    <dbReference type="NCBI Taxonomy" id="6958"/>
    <lineage>
        <taxon>Eukaryota</taxon>
        <taxon>Metazoa</taxon>
        <taxon>Ecdysozoa</taxon>
        <taxon>Arthropoda</taxon>
        <taxon>Chelicerata</taxon>
        <taxon>Arachnida</taxon>
        <taxon>Acari</taxon>
        <taxon>Acariformes</taxon>
        <taxon>Sarcoptiformes</taxon>
        <taxon>Astigmata</taxon>
        <taxon>Psoroptidia</taxon>
        <taxon>Analgoidea</taxon>
        <taxon>Pyroglyphidae</taxon>
        <taxon>Pyroglyphinae</taxon>
        <taxon>Euroglyphus</taxon>
    </lineage>
</organism>
<dbReference type="InterPro" id="IPR039881">
    <property type="entry name" value="PCIF1-like"/>
</dbReference>
<feature type="domain" description="PCIF1 WW" evidence="1">
    <location>
        <begin position="2"/>
        <end position="84"/>
    </location>
</feature>
<dbReference type="Proteomes" id="UP000194236">
    <property type="component" value="Unassembled WGS sequence"/>
</dbReference>
<name>A0A1Y3B330_EURMA</name>